<evidence type="ECO:0000259" key="3">
    <source>
        <dbReference type="PROSITE" id="PS51900"/>
    </source>
</evidence>
<dbReference type="EMBL" id="PEZI01000003">
    <property type="protein sequence ID" value="PIS14923.1"/>
    <property type="molecule type" value="Genomic_DNA"/>
</dbReference>
<proteinExistence type="predicted"/>
<dbReference type="InterPro" id="IPR010998">
    <property type="entry name" value="Integrase_recombinase_N"/>
</dbReference>
<dbReference type="InterPro" id="IPR044068">
    <property type="entry name" value="CB"/>
</dbReference>
<reference evidence="5" key="1">
    <citation type="submission" date="2017-09" db="EMBL/GenBank/DDBJ databases">
        <title>Depth-based differentiation of microbial function through sediment-hosted aquifers and enrichment of novel symbionts in the deep terrestrial subsurface.</title>
        <authorList>
            <person name="Probst A.J."/>
            <person name="Ladd B."/>
            <person name="Jarett J.K."/>
            <person name="Geller-Mcgrath D.E."/>
            <person name="Sieber C.M.K."/>
            <person name="Emerson J.B."/>
            <person name="Anantharaman K."/>
            <person name="Thomas B.C."/>
            <person name="Malmstrom R."/>
            <person name="Stieglmeier M."/>
            <person name="Klingl A."/>
            <person name="Woyke T."/>
            <person name="Ryan C.M."/>
            <person name="Banfield J.F."/>
        </authorList>
    </citation>
    <scope>NUCLEOTIDE SEQUENCE [LARGE SCALE GENOMIC DNA]</scope>
</reference>
<evidence type="ECO:0000256" key="2">
    <source>
        <dbReference type="PROSITE-ProRule" id="PRU01248"/>
    </source>
</evidence>
<name>A0A2H0WQI3_9BACT</name>
<dbReference type="Gene3D" id="1.10.150.130">
    <property type="match status" value="1"/>
</dbReference>
<evidence type="ECO:0000313" key="4">
    <source>
        <dbReference type="EMBL" id="PIS14923.1"/>
    </source>
</evidence>
<dbReference type="Proteomes" id="UP000230775">
    <property type="component" value="Unassembled WGS sequence"/>
</dbReference>
<comment type="caution">
    <text evidence="4">The sequence shown here is derived from an EMBL/GenBank/DDBJ whole genome shotgun (WGS) entry which is preliminary data.</text>
</comment>
<accession>A0A2H0WQI3</accession>
<dbReference type="PROSITE" id="PS51900">
    <property type="entry name" value="CB"/>
    <property type="match status" value="1"/>
</dbReference>
<gene>
    <name evidence="4" type="ORF">COT64_00065</name>
</gene>
<dbReference type="GO" id="GO:0003677">
    <property type="term" value="F:DNA binding"/>
    <property type="evidence" value="ECO:0007669"/>
    <property type="project" value="UniProtKB-UniRule"/>
</dbReference>
<sequence>MYNQYNLKADTSSYGYLSKSSNRFEEIILIFKLFLNNEMISKGSIRSYLSDTRQFLNWIFNFLIESKSVKSNSNLNKNINELLKYITEPILNTYKEYLELNNIPTKTINRRFSALRRFGAFCQNQKWCNLNPFDTLRNISLNTSFSEDKYHLGEFKVNLWKENASKLTIKNYLSDVKQFLLWQKKSEIRNPKHETNSND</sequence>
<dbReference type="AlphaFoldDB" id="A0A2H0WQI3"/>
<keyword evidence="1 2" id="KW-0238">DNA-binding</keyword>
<evidence type="ECO:0000313" key="5">
    <source>
        <dbReference type="Proteomes" id="UP000230775"/>
    </source>
</evidence>
<protein>
    <recommendedName>
        <fullName evidence="3">Core-binding (CB) domain-containing protein</fullName>
    </recommendedName>
</protein>
<feature type="domain" description="Core-binding (CB)" evidence="3">
    <location>
        <begin position="29"/>
        <end position="123"/>
    </location>
</feature>
<organism evidence="4 5">
    <name type="scientific">Candidatus Shapirobacteria bacterium CG09_land_8_20_14_0_10_39_12</name>
    <dbReference type="NCBI Taxonomy" id="1974885"/>
    <lineage>
        <taxon>Bacteria</taxon>
        <taxon>Candidatus Shapironibacteriota</taxon>
    </lineage>
</organism>
<evidence type="ECO:0000256" key="1">
    <source>
        <dbReference type="ARBA" id="ARBA00023125"/>
    </source>
</evidence>